<dbReference type="GO" id="GO:0009116">
    <property type="term" value="P:nucleoside metabolic process"/>
    <property type="evidence" value="ECO:0007669"/>
    <property type="project" value="InterPro"/>
</dbReference>
<dbReference type="EMBL" id="JXNT01000001">
    <property type="protein sequence ID" value="ODM22577.1"/>
    <property type="molecule type" value="Genomic_DNA"/>
</dbReference>
<sequence>MLDEDFGWYQDDGAKDPNSYTLERMGAHHIIITCLPSDKYGIVSASTVATNMLRTFPQSLRFKHMLGIAGGIPSSSNDVRLGDVVVSEPDGEHPGTVQHDLTVRGVQWSAWLSERNVKMTVPVRIMELLPREMLLSRAEQPESKCEQVIGALRFEMKAADLMLDFPCIVIRGICDYADSHKNKNWQGHAALVAAAYAKELLGCVPRGQIYNEQLAADGCAQVVDPMPRT</sequence>
<dbReference type="SUPFAM" id="SSF53167">
    <property type="entry name" value="Purine and uridine phosphorylases"/>
    <property type="match status" value="1"/>
</dbReference>
<dbReference type="PANTHER" id="PTHR46082:SF11">
    <property type="entry name" value="AAA+ ATPASE DOMAIN-CONTAINING PROTEIN-RELATED"/>
    <property type="match status" value="1"/>
</dbReference>
<accession>A0A1E3BNV9</accession>
<dbReference type="GO" id="GO:0003824">
    <property type="term" value="F:catalytic activity"/>
    <property type="evidence" value="ECO:0007669"/>
    <property type="project" value="InterPro"/>
</dbReference>
<dbReference type="STRING" id="573508.A0A1E3BNV9"/>
<evidence type="ECO:0000313" key="1">
    <source>
        <dbReference type="EMBL" id="ODM22577.1"/>
    </source>
</evidence>
<dbReference type="InterPro" id="IPR053137">
    <property type="entry name" value="NLR-like"/>
</dbReference>
<organism evidence="1 2">
    <name type="scientific">Aspergillus cristatus</name>
    <name type="common">Chinese Fuzhuan brick tea-fermentation fungus</name>
    <name type="synonym">Eurotium cristatum</name>
    <dbReference type="NCBI Taxonomy" id="573508"/>
    <lineage>
        <taxon>Eukaryota</taxon>
        <taxon>Fungi</taxon>
        <taxon>Dikarya</taxon>
        <taxon>Ascomycota</taxon>
        <taxon>Pezizomycotina</taxon>
        <taxon>Eurotiomycetes</taxon>
        <taxon>Eurotiomycetidae</taxon>
        <taxon>Eurotiales</taxon>
        <taxon>Aspergillaceae</taxon>
        <taxon>Aspergillus</taxon>
        <taxon>Aspergillus subgen. Aspergillus</taxon>
    </lineage>
</organism>
<reference evidence="1 2" key="1">
    <citation type="journal article" date="2016" name="BMC Genomics">
        <title>Comparative genomic and transcriptomic analyses of the Fuzhuan brick tea-fermentation fungus Aspergillus cristatus.</title>
        <authorList>
            <person name="Ge Y."/>
            <person name="Wang Y."/>
            <person name="Liu Y."/>
            <person name="Tan Y."/>
            <person name="Ren X."/>
            <person name="Zhang X."/>
            <person name="Hyde K.D."/>
            <person name="Liu Y."/>
            <person name="Liu Z."/>
        </authorList>
    </citation>
    <scope>NUCLEOTIDE SEQUENCE [LARGE SCALE GENOMIC DNA]</scope>
    <source>
        <strain evidence="1 2">GZAAS20.1005</strain>
    </source>
</reference>
<dbReference type="Gene3D" id="3.40.50.1580">
    <property type="entry name" value="Nucleoside phosphorylase domain"/>
    <property type="match status" value="1"/>
</dbReference>
<dbReference type="InterPro" id="IPR035994">
    <property type="entry name" value="Nucleoside_phosphorylase_sf"/>
</dbReference>
<dbReference type="PANTHER" id="PTHR46082">
    <property type="entry name" value="ATP/GTP-BINDING PROTEIN-RELATED"/>
    <property type="match status" value="1"/>
</dbReference>
<dbReference type="Proteomes" id="UP000094569">
    <property type="component" value="Unassembled WGS sequence"/>
</dbReference>
<dbReference type="VEuPathDB" id="FungiDB:SI65_00166"/>
<evidence type="ECO:0008006" key="3">
    <source>
        <dbReference type="Google" id="ProtNLM"/>
    </source>
</evidence>
<evidence type="ECO:0000313" key="2">
    <source>
        <dbReference type="Proteomes" id="UP000094569"/>
    </source>
</evidence>
<name>A0A1E3BNV9_ASPCR</name>
<comment type="caution">
    <text evidence="1">The sequence shown here is derived from an EMBL/GenBank/DDBJ whole genome shotgun (WGS) entry which is preliminary data.</text>
</comment>
<gene>
    <name evidence="1" type="ORF">SI65_00166</name>
</gene>
<protein>
    <recommendedName>
        <fullName evidence="3">Nucleoside phosphorylase domain-containing protein</fullName>
    </recommendedName>
</protein>
<keyword evidence="2" id="KW-1185">Reference proteome</keyword>
<dbReference type="AlphaFoldDB" id="A0A1E3BNV9"/>
<proteinExistence type="predicted"/>
<dbReference type="OrthoDB" id="1577640at2759"/>